<keyword evidence="3" id="KW-1185">Reference proteome</keyword>
<evidence type="ECO:0000256" key="1">
    <source>
        <dbReference type="SAM" id="MobiDB-lite"/>
    </source>
</evidence>
<gene>
    <name evidence="2" type="ORF">PAI11_01060</name>
</gene>
<dbReference type="AlphaFoldDB" id="H0E001"/>
<feature type="compositionally biased region" description="Low complexity" evidence="1">
    <location>
        <begin position="43"/>
        <end position="55"/>
    </location>
</feature>
<sequence length="66" mass="7089">MQLGAGAVAQLLHLGGEGSLGHLRFAPCGGTSVRRRRTRTRGAQRGAPRPRSSLPPRRRSVYIGAR</sequence>
<feature type="compositionally biased region" description="Basic residues" evidence="1">
    <location>
        <begin position="33"/>
        <end position="42"/>
    </location>
</feature>
<accession>H0E001</accession>
<organism evidence="2 3">
    <name type="scientific">Patulibacter medicamentivorans</name>
    <dbReference type="NCBI Taxonomy" id="1097667"/>
    <lineage>
        <taxon>Bacteria</taxon>
        <taxon>Bacillati</taxon>
        <taxon>Actinomycetota</taxon>
        <taxon>Thermoleophilia</taxon>
        <taxon>Solirubrobacterales</taxon>
        <taxon>Patulibacteraceae</taxon>
        <taxon>Patulibacter</taxon>
    </lineage>
</organism>
<dbReference type="Proteomes" id="UP000005143">
    <property type="component" value="Unassembled WGS sequence"/>
</dbReference>
<protein>
    <submittedName>
        <fullName evidence="2">Uncharacterized protein</fullName>
    </submittedName>
</protein>
<feature type="region of interest" description="Disordered" evidence="1">
    <location>
        <begin position="26"/>
        <end position="66"/>
    </location>
</feature>
<comment type="caution">
    <text evidence="2">The sequence shown here is derived from an EMBL/GenBank/DDBJ whole genome shotgun (WGS) entry which is preliminary data.</text>
</comment>
<evidence type="ECO:0000313" key="3">
    <source>
        <dbReference type="Proteomes" id="UP000005143"/>
    </source>
</evidence>
<dbReference type="EMBL" id="AGUD01000004">
    <property type="protein sequence ID" value="EHN12960.1"/>
    <property type="molecule type" value="Genomic_DNA"/>
</dbReference>
<name>H0E001_9ACTN</name>
<reference evidence="2 3" key="1">
    <citation type="journal article" date="2013" name="Biodegradation">
        <title>Quantitative proteomic analysis of ibuprofen-degrading Patulibacter sp. strain I11.</title>
        <authorList>
            <person name="Almeida B."/>
            <person name="Kjeldal H."/>
            <person name="Lolas I."/>
            <person name="Knudsen A.D."/>
            <person name="Carvalho G."/>
            <person name="Nielsen K.L."/>
            <person name="Barreto Crespo M.T."/>
            <person name="Stensballe A."/>
            <person name="Nielsen J.L."/>
        </authorList>
    </citation>
    <scope>NUCLEOTIDE SEQUENCE [LARGE SCALE GENOMIC DNA]</scope>
    <source>
        <strain evidence="2 3">I11</strain>
    </source>
</reference>
<proteinExistence type="predicted"/>
<evidence type="ECO:0000313" key="2">
    <source>
        <dbReference type="EMBL" id="EHN12960.1"/>
    </source>
</evidence>